<proteinExistence type="predicted"/>
<dbReference type="GeneID" id="34565849"/>
<dbReference type="EMBL" id="MJBS01000163">
    <property type="protein sequence ID" value="OHE91985.1"/>
    <property type="molecule type" value="Genomic_DNA"/>
</dbReference>
<gene>
    <name evidence="2" type="ORF">CORC01_12721</name>
</gene>
<feature type="region of interest" description="Disordered" evidence="1">
    <location>
        <begin position="28"/>
        <end position="51"/>
    </location>
</feature>
<evidence type="ECO:0000313" key="2">
    <source>
        <dbReference type="EMBL" id="OHE91985.1"/>
    </source>
</evidence>
<protein>
    <submittedName>
        <fullName evidence="2">Uncharacterized protein</fullName>
    </submittedName>
</protein>
<name>A0A1G4AS86_9PEZI</name>
<organism evidence="2 3">
    <name type="scientific">Colletotrichum orchidophilum</name>
    <dbReference type="NCBI Taxonomy" id="1209926"/>
    <lineage>
        <taxon>Eukaryota</taxon>
        <taxon>Fungi</taxon>
        <taxon>Dikarya</taxon>
        <taxon>Ascomycota</taxon>
        <taxon>Pezizomycotina</taxon>
        <taxon>Sordariomycetes</taxon>
        <taxon>Hypocreomycetidae</taxon>
        <taxon>Glomerellales</taxon>
        <taxon>Glomerellaceae</taxon>
        <taxon>Colletotrichum</taxon>
    </lineage>
</organism>
<comment type="caution">
    <text evidence="2">The sequence shown here is derived from an EMBL/GenBank/DDBJ whole genome shotgun (WGS) entry which is preliminary data.</text>
</comment>
<dbReference type="Proteomes" id="UP000176998">
    <property type="component" value="Unassembled WGS sequence"/>
</dbReference>
<sequence>MVPAFLQLGSANGDHPLRIMKAASTADPSDVRGIMGSAPAKQATRRQRGTPSVVASAQGMTSLQDGGVRISRAASRVTPRRGAAWLLHGLPTEAPPQDSGGLHLENLSFISDEKAPANSKNSQVVAHSSDEYGYGSQTIQQASLEHEESLAPGRSTGSFQRPKSCSARFISSVAGMDYFREEHSKVFGRIPWSLSSEHSVELDLALLCHGFEQFGVHEICSEKASRQTTRSAIGRQ</sequence>
<dbReference type="RefSeq" id="XP_022469157.1">
    <property type="nucleotide sequence ID" value="XM_022624339.1"/>
</dbReference>
<accession>A0A1G4AS86</accession>
<keyword evidence="3" id="KW-1185">Reference proteome</keyword>
<reference evidence="2 3" key="1">
    <citation type="submission" date="2016-09" db="EMBL/GenBank/DDBJ databases">
        <authorList>
            <person name="Capua I."/>
            <person name="De Benedictis P."/>
            <person name="Joannis T."/>
            <person name="Lombin L.H."/>
            <person name="Cattoli G."/>
        </authorList>
    </citation>
    <scope>NUCLEOTIDE SEQUENCE [LARGE SCALE GENOMIC DNA]</scope>
    <source>
        <strain evidence="2 3">IMI 309357</strain>
    </source>
</reference>
<dbReference type="AlphaFoldDB" id="A0A1G4AS86"/>
<evidence type="ECO:0000313" key="3">
    <source>
        <dbReference type="Proteomes" id="UP000176998"/>
    </source>
</evidence>
<evidence type="ECO:0000256" key="1">
    <source>
        <dbReference type="SAM" id="MobiDB-lite"/>
    </source>
</evidence>